<evidence type="ECO:0000313" key="4">
    <source>
        <dbReference type="Proteomes" id="UP000199032"/>
    </source>
</evidence>
<dbReference type="Gene3D" id="2.60.120.1220">
    <property type="match status" value="1"/>
</dbReference>
<dbReference type="OrthoDB" id="5567186at2"/>
<name>A0A0S4L9U3_9BACT</name>
<dbReference type="EMBL" id="CZQA01000001">
    <property type="protein sequence ID" value="CUS34277.1"/>
    <property type="molecule type" value="Genomic_DNA"/>
</dbReference>
<keyword evidence="1" id="KW-0472">Membrane</keyword>
<keyword evidence="4" id="KW-1185">Reference proteome</keyword>
<dbReference type="NCBIfam" id="TIGR03370">
    <property type="entry name" value="VPLPA-CTERM"/>
    <property type="match status" value="1"/>
</dbReference>
<reference evidence="3 4" key="1">
    <citation type="submission" date="2015-10" db="EMBL/GenBank/DDBJ databases">
        <authorList>
            <person name="Gilbert D.G."/>
        </authorList>
    </citation>
    <scope>NUCLEOTIDE SEQUENCE [LARGE SCALE GENOMIC DNA]</scope>
    <source>
        <strain evidence="3">COMA1</strain>
    </source>
</reference>
<evidence type="ECO:0000313" key="3">
    <source>
        <dbReference type="EMBL" id="CUS34277.1"/>
    </source>
</evidence>
<gene>
    <name evidence="3" type="ORF">COMA1_11613</name>
</gene>
<dbReference type="RefSeq" id="WP_090746139.1">
    <property type="nucleotide sequence ID" value="NZ_CZQA01000001.1"/>
</dbReference>
<dbReference type="Proteomes" id="UP000199032">
    <property type="component" value="Unassembled WGS sequence"/>
</dbReference>
<feature type="signal peptide" evidence="2">
    <location>
        <begin position="1"/>
        <end position="30"/>
    </location>
</feature>
<evidence type="ECO:0008006" key="5">
    <source>
        <dbReference type="Google" id="ProtNLM"/>
    </source>
</evidence>
<keyword evidence="2" id="KW-0732">Signal</keyword>
<evidence type="ECO:0000256" key="2">
    <source>
        <dbReference type="SAM" id="SignalP"/>
    </source>
</evidence>
<dbReference type="AlphaFoldDB" id="A0A0S4L9U3"/>
<dbReference type="InterPro" id="IPR022472">
    <property type="entry name" value="VPLPA-CTERM"/>
</dbReference>
<accession>A0A0S4L9U3</accession>
<organism evidence="3 4">
    <name type="scientific">Candidatus Nitrospira nitrosa</name>
    <dbReference type="NCBI Taxonomy" id="1742972"/>
    <lineage>
        <taxon>Bacteria</taxon>
        <taxon>Pseudomonadati</taxon>
        <taxon>Nitrospirota</taxon>
        <taxon>Nitrospiria</taxon>
        <taxon>Nitrospirales</taxon>
        <taxon>Nitrospiraceae</taxon>
        <taxon>Nitrospira</taxon>
    </lineage>
</organism>
<feature type="chain" id="PRO_5006623768" description="VPLPA-CTERM protein sorting domain-containing protein" evidence="2">
    <location>
        <begin position="31"/>
        <end position="237"/>
    </location>
</feature>
<keyword evidence="1" id="KW-1133">Transmembrane helix</keyword>
<keyword evidence="1" id="KW-0812">Transmembrane</keyword>
<evidence type="ECO:0000256" key="1">
    <source>
        <dbReference type="SAM" id="Phobius"/>
    </source>
</evidence>
<proteinExistence type="predicted"/>
<protein>
    <recommendedName>
        <fullName evidence="5">VPLPA-CTERM protein sorting domain-containing protein</fullName>
    </recommendedName>
</protein>
<sequence length="237" mass="24013">MKHFVSSKQSLGLIAAAVGLWLGGVAPSYAATVTAGDSVTGGIGYQWTVNMSGYDTTAGSTPNYAGTVGSLSWSDPINAGDPIGTGWTHTSNWTALTLTEAADLTITLAANGSTLVPAFTLWSGHQQTDNGTPGGYHTYNNAGNFDWSTQGAGYDSSSLNYIGNATASGTDSSITRTFSLGPGLYSLVFGGNPPAGTPGSAVAYQATLSTVPVPAAVWLFGSGLIGLAGLARRKFSA</sequence>
<feature type="transmembrane region" description="Helical" evidence="1">
    <location>
        <begin position="211"/>
        <end position="231"/>
    </location>
</feature>